<evidence type="ECO:0000313" key="3">
    <source>
        <dbReference type="Ensembl" id="ENSMFAP00000063814.1"/>
    </source>
</evidence>
<keyword evidence="1" id="KW-0732">Signal</keyword>
<dbReference type="Gene3D" id="3.10.120.10">
    <property type="entry name" value="Cytochrome b5-like heme/steroid binding domain"/>
    <property type="match status" value="1"/>
</dbReference>
<proteinExistence type="predicted"/>
<name>A0A7N9DCZ0_MACFA</name>
<dbReference type="SUPFAM" id="SSF55856">
    <property type="entry name" value="Cytochrome b5-like heme/steroid binding domain"/>
    <property type="match status" value="1"/>
</dbReference>
<evidence type="ECO:0000256" key="1">
    <source>
        <dbReference type="SAM" id="SignalP"/>
    </source>
</evidence>
<keyword evidence="4" id="KW-1185">Reference proteome</keyword>
<sequence>MHMNSKRKWTSGPLLLCMCVCAGPGSLRAEMAEQSDKGIKYYTLGEIKKHNHSKSTRVILHHKVCDMTRLLHEHFCGEEVFREQTVGDAPENSGYHTLYRC</sequence>
<dbReference type="Pfam" id="PF00173">
    <property type="entry name" value="Cyt-b5"/>
    <property type="match status" value="1"/>
</dbReference>
<dbReference type="InterPro" id="IPR036400">
    <property type="entry name" value="Cyt_B5-like_heme/steroid_sf"/>
</dbReference>
<evidence type="ECO:0000313" key="4">
    <source>
        <dbReference type="Proteomes" id="UP000233100"/>
    </source>
</evidence>
<evidence type="ECO:0000259" key="2">
    <source>
        <dbReference type="Pfam" id="PF00173"/>
    </source>
</evidence>
<protein>
    <recommendedName>
        <fullName evidence="2">Cytochrome b5 heme-binding domain-containing protein</fullName>
    </recommendedName>
</protein>
<feature type="signal peptide" evidence="1">
    <location>
        <begin position="1"/>
        <end position="29"/>
    </location>
</feature>
<feature type="chain" id="PRO_5031084817" description="Cytochrome b5 heme-binding domain-containing protein" evidence="1">
    <location>
        <begin position="30"/>
        <end position="101"/>
    </location>
</feature>
<dbReference type="Proteomes" id="UP000233100">
    <property type="component" value="Chromosome 7"/>
</dbReference>
<dbReference type="GeneTree" id="ENSGT01030000236316"/>
<reference evidence="3 4" key="1">
    <citation type="submission" date="2013-03" db="EMBL/GenBank/DDBJ databases">
        <authorList>
            <person name="Warren W."/>
            <person name="Wilson R.K."/>
        </authorList>
    </citation>
    <scope>NUCLEOTIDE SEQUENCE</scope>
</reference>
<dbReference type="AlphaFoldDB" id="A0A7N9DCZ0"/>
<dbReference type="InterPro" id="IPR001199">
    <property type="entry name" value="Cyt_B5-like_heme/steroid-bd"/>
</dbReference>
<reference evidence="3" key="2">
    <citation type="submission" date="2025-08" db="UniProtKB">
        <authorList>
            <consortium name="Ensembl"/>
        </authorList>
    </citation>
    <scope>IDENTIFICATION</scope>
</reference>
<feature type="domain" description="Cytochrome b5 heme-binding" evidence="2">
    <location>
        <begin position="44"/>
        <end position="89"/>
    </location>
</feature>
<organism evidence="3 4">
    <name type="scientific">Macaca fascicularis</name>
    <name type="common">Crab-eating macaque</name>
    <name type="synonym">Cynomolgus monkey</name>
    <dbReference type="NCBI Taxonomy" id="9541"/>
    <lineage>
        <taxon>Eukaryota</taxon>
        <taxon>Metazoa</taxon>
        <taxon>Chordata</taxon>
        <taxon>Craniata</taxon>
        <taxon>Vertebrata</taxon>
        <taxon>Euteleostomi</taxon>
        <taxon>Mammalia</taxon>
        <taxon>Eutheria</taxon>
        <taxon>Euarchontoglires</taxon>
        <taxon>Primates</taxon>
        <taxon>Haplorrhini</taxon>
        <taxon>Catarrhini</taxon>
        <taxon>Cercopithecidae</taxon>
        <taxon>Cercopithecinae</taxon>
        <taxon>Macaca</taxon>
    </lineage>
</organism>
<reference evidence="3" key="3">
    <citation type="submission" date="2025-09" db="UniProtKB">
        <authorList>
            <consortium name="Ensembl"/>
        </authorList>
    </citation>
    <scope>IDENTIFICATION</scope>
</reference>
<dbReference type="Ensembl" id="ENSMFAT00000100824.1">
    <property type="protein sequence ID" value="ENSMFAP00000063814.1"/>
    <property type="gene ID" value="ENSMFAG00000058625.1"/>
</dbReference>
<accession>A0A7N9DCZ0</accession>